<keyword evidence="2" id="KW-1185">Reference proteome</keyword>
<dbReference type="EMBL" id="ML994659">
    <property type="protein sequence ID" value="KAF2180208.1"/>
    <property type="molecule type" value="Genomic_DNA"/>
</dbReference>
<gene>
    <name evidence="1" type="ORF">K469DRAFT_290661</name>
</gene>
<evidence type="ECO:0000313" key="2">
    <source>
        <dbReference type="Proteomes" id="UP000800200"/>
    </source>
</evidence>
<evidence type="ECO:0008006" key="3">
    <source>
        <dbReference type="Google" id="ProtNLM"/>
    </source>
</evidence>
<protein>
    <recommendedName>
        <fullName evidence="3">BED-type domain-containing protein</fullName>
    </recommendedName>
</protein>
<dbReference type="AlphaFoldDB" id="A0A6A6DP75"/>
<dbReference type="OrthoDB" id="5149354at2759"/>
<sequence length="193" mass="22012">MCRRLRNYTYYTTCCTTTMAESFSDSSSELSELDSDQFSICSDDSPISTPSIGAQTKRRKLRATSTWSYSRLHKSDEPERNHQKRKIFYCKFDGCSFANAITTNIHAHLKVKHGIIVAEEESRNKDQKAAEKALKEAIDLPTVREALAELIVTRNLLYEAVTWLELHSLLKSVNYMADNVLLKTSITVPRLIK</sequence>
<organism evidence="1 2">
    <name type="scientific">Zopfia rhizophila CBS 207.26</name>
    <dbReference type="NCBI Taxonomy" id="1314779"/>
    <lineage>
        <taxon>Eukaryota</taxon>
        <taxon>Fungi</taxon>
        <taxon>Dikarya</taxon>
        <taxon>Ascomycota</taxon>
        <taxon>Pezizomycotina</taxon>
        <taxon>Dothideomycetes</taxon>
        <taxon>Dothideomycetes incertae sedis</taxon>
        <taxon>Zopfiaceae</taxon>
        <taxon>Zopfia</taxon>
    </lineage>
</organism>
<proteinExistence type="predicted"/>
<evidence type="ECO:0000313" key="1">
    <source>
        <dbReference type="EMBL" id="KAF2180208.1"/>
    </source>
</evidence>
<dbReference type="Proteomes" id="UP000800200">
    <property type="component" value="Unassembled WGS sequence"/>
</dbReference>
<name>A0A6A6DP75_9PEZI</name>
<accession>A0A6A6DP75</accession>
<reference evidence="1" key="1">
    <citation type="journal article" date="2020" name="Stud. Mycol.">
        <title>101 Dothideomycetes genomes: a test case for predicting lifestyles and emergence of pathogens.</title>
        <authorList>
            <person name="Haridas S."/>
            <person name="Albert R."/>
            <person name="Binder M."/>
            <person name="Bloem J."/>
            <person name="Labutti K."/>
            <person name="Salamov A."/>
            <person name="Andreopoulos B."/>
            <person name="Baker S."/>
            <person name="Barry K."/>
            <person name="Bills G."/>
            <person name="Bluhm B."/>
            <person name="Cannon C."/>
            <person name="Castanera R."/>
            <person name="Culley D."/>
            <person name="Daum C."/>
            <person name="Ezra D."/>
            <person name="Gonzalez J."/>
            <person name="Henrissat B."/>
            <person name="Kuo A."/>
            <person name="Liang C."/>
            <person name="Lipzen A."/>
            <person name="Lutzoni F."/>
            <person name="Magnuson J."/>
            <person name="Mondo S."/>
            <person name="Nolan M."/>
            <person name="Ohm R."/>
            <person name="Pangilinan J."/>
            <person name="Park H.-J."/>
            <person name="Ramirez L."/>
            <person name="Alfaro M."/>
            <person name="Sun H."/>
            <person name="Tritt A."/>
            <person name="Yoshinaga Y."/>
            <person name="Zwiers L.-H."/>
            <person name="Turgeon B."/>
            <person name="Goodwin S."/>
            <person name="Spatafora J."/>
            <person name="Crous P."/>
            <person name="Grigoriev I."/>
        </authorList>
    </citation>
    <scope>NUCLEOTIDE SEQUENCE</scope>
    <source>
        <strain evidence="1">CBS 207.26</strain>
    </source>
</reference>